<evidence type="ECO:0000256" key="1">
    <source>
        <dbReference type="ARBA" id="ARBA00004429"/>
    </source>
</evidence>
<comment type="subcellular location">
    <subcellularLocation>
        <location evidence="1">Cell inner membrane</location>
        <topology evidence="1">Multi-pass membrane protein</topology>
    </subcellularLocation>
</comment>
<keyword evidence="5 10" id="KW-1133">Transmembrane helix</keyword>
<dbReference type="EMBL" id="BAAAZW010000006">
    <property type="protein sequence ID" value="GAA3962357.1"/>
    <property type="molecule type" value="Genomic_DNA"/>
</dbReference>
<protein>
    <recommendedName>
        <fullName evidence="8">Multidrug efflux pump Tap</fullName>
    </recommendedName>
</protein>
<feature type="transmembrane region" description="Helical" evidence="10">
    <location>
        <begin position="253"/>
        <end position="274"/>
    </location>
</feature>
<feature type="region of interest" description="Disordered" evidence="9">
    <location>
        <begin position="215"/>
        <end position="235"/>
    </location>
</feature>
<evidence type="ECO:0000259" key="11">
    <source>
        <dbReference type="PROSITE" id="PS50850"/>
    </source>
</evidence>
<sequence length="447" mass="45116">MSTTGSRGLLRGLLIDITPLRISPAFRRVFIARAISLLGIGMLVVSVPVQMWELTHSSVQVGAATAVAGITSFAGMLLGGILADRFDRRILILAGRSTAAAAFAGLALNAVGVFGGTPLVWVLYVLAGIDGLIGALSGAALMAAVPTMIPRRHLAAVGALGSLTVRVGTAAAPGVAGLIINFGGVSWTYTVSAVLATITVLILLGLPSMPPHATLADAAPTGSPDGGGDDGDTVAGAPPVRPALGAFFRESPLVLSVMLIGMVTMLGAGLVALLPALVAERFDDRAGAVGFLMAATAAGALIATLTSGWISGTRRPGVVLLTAAIIGFALIAVLGTVPTLWVALLLVLVIGFLDAIQEVVRYMLIQQHTPGPLLGRVNGIWMAQEISGVTVGALAAGAIGAFWAAPTAVVIYGLVLVVFGVVAAAALGALRAVRGIDTRESEITASK</sequence>
<evidence type="ECO:0000256" key="9">
    <source>
        <dbReference type="SAM" id="MobiDB-lite"/>
    </source>
</evidence>
<reference evidence="13" key="1">
    <citation type="journal article" date="2019" name="Int. J. Syst. Evol. Microbiol.">
        <title>The Global Catalogue of Microorganisms (GCM) 10K type strain sequencing project: providing services to taxonomists for standard genome sequencing and annotation.</title>
        <authorList>
            <consortium name="The Broad Institute Genomics Platform"/>
            <consortium name="The Broad Institute Genome Sequencing Center for Infectious Disease"/>
            <person name="Wu L."/>
            <person name="Ma J."/>
        </authorList>
    </citation>
    <scope>NUCLEOTIDE SEQUENCE [LARGE SCALE GENOMIC DNA]</scope>
    <source>
        <strain evidence="13">JCM 16923</strain>
    </source>
</reference>
<feature type="transmembrane region" description="Helical" evidence="10">
    <location>
        <begin position="381"/>
        <end position="403"/>
    </location>
</feature>
<feature type="transmembrane region" description="Helical" evidence="10">
    <location>
        <begin position="90"/>
        <end position="115"/>
    </location>
</feature>
<evidence type="ECO:0000256" key="4">
    <source>
        <dbReference type="ARBA" id="ARBA00022692"/>
    </source>
</evidence>
<feature type="transmembrane region" description="Helical" evidence="10">
    <location>
        <begin position="409"/>
        <end position="430"/>
    </location>
</feature>
<keyword evidence="13" id="KW-1185">Reference proteome</keyword>
<comment type="similarity">
    <text evidence="7">Belongs to the major facilitator superfamily. Drug:H(+) antiporter-3 (DHA3) (TC 2.A.1.21) family.</text>
</comment>
<dbReference type="CDD" id="cd06173">
    <property type="entry name" value="MFS_MefA_like"/>
    <property type="match status" value="1"/>
</dbReference>
<accession>A0ABP7PAD1</accession>
<dbReference type="SUPFAM" id="SSF103473">
    <property type="entry name" value="MFS general substrate transporter"/>
    <property type="match status" value="1"/>
</dbReference>
<dbReference type="InterPro" id="IPR011701">
    <property type="entry name" value="MFS"/>
</dbReference>
<feature type="transmembrane region" description="Helical" evidence="10">
    <location>
        <begin position="340"/>
        <end position="360"/>
    </location>
</feature>
<evidence type="ECO:0000313" key="12">
    <source>
        <dbReference type="EMBL" id="GAA3962357.1"/>
    </source>
</evidence>
<feature type="transmembrane region" description="Helical" evidence="10">
    <location>
        <begin position="121"/>
        <end position="145"/>
    </location>
</feature>
<evidence type="ECO:0000256" key="7">
    <source>
        <dbReference type="ARBA" id="ARBA00038075"/>
    </source>
</evidence>
<dbReference type="Proteomes" id="UP001418444">
    <property type="component" value="Unassembled WGS sequence"/>
</dbReference>
<feature type="transmembrane region" description="Helical" evidence="10">
    <location>
        <begin position="61"/>
        <end position="83"/>
    </location>
</feature>
<evidence type="ECO:0000313" key="13">
    <source>
        <dbReference type="Proteomes" id="UP001418444"/>
    </source>
</evidence>
<dbReference type="PROSITE" id="PS50850">
    <property type="entry name" value="MFS"/>
    <property type="match status" value="1"/>
</dbReference>
<gene>
    <name evidence="12" type="primary">entS</name>
    <name evidence="12" type="ORF">GCM10022231_23210</name>
</gene>
<dbReference type="InterPro" id="IPR036259">
    <property type="entry name" value="MFS_trans_sf"/>
</dbReference>
<dbReference type="PANTHER" id="PTHR23513:SF9">
    <property type="entry name" value="ENTEROBACTIN EXPORTER ENTS"/>
    <property type="match status" value="1"/>
</dbReference>
<feature type="transmembrane region" description="Helical" evidence="10">
    <location>
        <begin position="30"/>
        <end position="49"/>
    </location>
</feature>
<comment type="caution">
    <text evidence="12">The sequence shown here is derived from an EMBL/GenBank/DDBJ whole genome shotgun (WGS) entry which is preliminary data.</text>
</comment>
<keyword evidence="6 10" id="KW-0472">Membrane</keyword>
<evidence type="ECO:0000256" key="3">
    <source>
        <dbReference type="ARBA" id="ARBA00022475"/>
    </source>
</evidence>
<evidence type="ECO:0000256" key="2">
    <source>
        <dbReference type="ARBA" id="ARBA00022448"/>
    </source>
</evidence>
<dbReference type="RefSeq" id="WP_344783855.1">
    <property type="nucleotide sequence ID" value="NZ_BAAAZW010000006.1"/>
</dbReference>
<evidence type="ECO:0000256" key="6">
    <source>
        <dbReference type="ARBA" id="ARBA00023136"/>
    </source>
</evidence>
<dbReference type="InterPro" id="IPR020846">
    <property type="entry name" value="MFS_dom"/>
</dbReference>
<proteinExistence type="inferred from homology"/>
<feature type="transmembrane region" description="Helical" evidence="10">
    <location>
        <begin position="317"/>
        <end position="334"/>
    </location>
</feature>
<keyword evidence="4 10" id="KW-0812">Transmembrane</keyword>
<evidence type="ECO:0000256" key="10">
    <source>
        <dbReference type="SAM" id="Phobius"/>
    </source>
</evidence>
<feature type="transmembrane region" description="Helical" evidence="10">
    <location>
        <begin position="286"/>
        <end position="305"/>
    </location>
</feature>
<dbReference type="Pfam" id="PF07690">
    <property type="entry name" value="MFS_1"/>
    <property type="match status" value="1"/>
</dbReference>
<feature type="domain" description="Major facilitator superfamily (MFS) profile" evidence="11">
    <location>
        <begin position="25"/>
        <end position="431"/>
    </location>
</feature>
<organism evidence="12 13">
    <name type="scientific">Gordonia caeni</name>
    <dbReference type="NCBI Taxonomy" id="1007097"/>
    <lineage>
        <taxon>Bacteria</taxon>
        <taxon>Bacillati</taxon>
        <taxon>Actinomycetota</taxon>
        <taxon>Actinomycetes</taxon>
        <taxon>Mycobacteriales</taxon>
        <taxon>Gordoniaceae</taxon>
        <taxon>Gordonia</taxon>
    </lineage>
</organism>
<dbReference type="PANTHER" id="PTHR23513">
    <property type="entry name" value="INTEGRAL MEMBRANE EFFLUX PROTEIN-RELATED"/>
    <property type="match status" value="1"/>
</dbReference>
<feature type="transmembrane region" description="Helical" evidence="10">
    <location>
        <begin position="186"/>
        <end position="206"/>
    </location>
</feature>
<feature type="transmembrane region" description="Helical" evidence="10">
    <location>
        <begin position="157"/>
        <end position="180"/>
    </location>
</feature>
<keyword evidence="3" id="KW-1003">Cell membrane</keyword>
<dbReference type="Gene3D" id="1.20.1250.20">
    <property type="entry name" value="MFS general substrate transporter like domains"/>
    <property type="match status" value="1"/>
</dbReference>
<keyword evidence="2" id="KW-0813">Transport</keyword>
<evidence type="ECO:0000256" key="5">
    <source>
        <dbReference type="ARBA" id="ARBA00022989"/>
    </source>
</evidence>
<name>A0ABP7PAD1_9ACTN</name>
<evidence type="ECO:0000256" key="8">
    <source>
        <dbReference type="ARBA" id="ARBA00040914"/>
    </source>
</evidence>